<name>A0ABN9ZS58_PIPNA</name>
<sequence length="117" mass="12415">METTTPGSAQERKLTVSFKISELCNCYVIIWKADAATARGQGKTRAPLDSPAPGRGSLVVLPPPVAGRRLHRRLEGRWLGREDSENAGFEPGALPCPYIQISGAVSSGGDGPSLGWL</sequence>
<evidence type="ECO:0000256" key="1">
    <source>
        <dbReference type="SAM" id="MobiDB-lite"/>
    </source>
</evidence>
<protein>
    <submittedName>
        <fullName evidence="2">Uncharacterized protein</fullName>
    </submittedName>
</protein>
<reference evidence="2" key="1">
    <citation type="submission" date="2023-12" db="EMBL/GenBank/DDBJ databases">
        <authorList>
            <person name="Brown T."/>
        </authorList>
    </citation>
    <scope>NUCLEOTIDE SEQUENCE</scope>
</reference>
<dbReference type="EMBL" id="OY882859">
    <property type="protein sequence ID" value="CAK6441096.1"/>
    <property type="molecule type" value="Genomic_DNA"/>
</dbReference>
<keyword evidence="3" id="KW-1185">Reference proteome</keyword>
<gene>
    <name evidence="2" type="ORF">MPIPNATIZW_LOCUS9402</name>
</gene>
<proteinExistence type="predicted"/>
<accession>A0ABN9ZS58</accession>
<organism evidence="2 3">
    <name type="scientific">Pipistrellus nathusii</name>
    <name type="common">Nathusius' pipistrelle</name>
    <dbReference type="NCBI Taxonomy" id="59473"/>
    <lineage>
        <taxon>Eukaryota</taxon>
        <taxon>Metazoa</taxon>
        <taxon>Chordata</taxon>
        <taxon>Craniata</taxon>
        <taxon>Vertebrata</taxon>
        <taxon>Euteleostomi</taxon>
        <taxon>Mammalia</taxon>
        <taxon>Eutheria</taxon>
        <taxon>Laurasiatheria</taxon>
        <taxon>Chiroptera</taxon>
        <taxon>Yangochiroptera</taxon>
        <taxon>Vespertilionidae</taxon>
        <taxon>Pipistrellus</taxon>
    </lineage>
</organism>
<feature type="region of interest" description="Disordered" evidence="1">
    <location>
        <begin position="38"/>
        <end position="61"/>
    </location>
</feature>
<evidence type="ECO:0000313" key="3">
    <source>
        <dbReference type="Proteomes" id="UP001314169"/>
    </source>
</evidence>
<evidence type="ECO:0000313" key="2">
    <source>
        <dbReference type="EMBL" id="CAK6441096.1"/>
    </source>
</evidence>
<dbReference type="Proteomes" id="UP001314169">
    <property type="component" value="Chromosome 2"/>
</dbReference>